<comment type="subcellular location">
    <subcellularLocation>
        <location evidence="1 7">Nucleus</location>
    </subcellularLocation>
</comment>
<evidence type="ECO:0000256" key="3">
    <source>
        <dbReference type="ARBA" id="ARBA00022763"/>
    </source>
</evidence>
<dbReference type="InterPro" id="IPR014854">
    <property type="entry name" value="Nse4_C"/>
</dbReference>
<dbReference type="GO" id="GO:0019789">
    <property type="term" value="F:SUMO transferase activity"/>
    <property type="evidence" value="ECO:0007669"/>
    <property type="project" value="EnsemblFungi"/>
</dbReference>
<dbReference type="GO" id="GO:0006310">
    <property type="term" value="P:DNA recombination"/>
    <property type="evidence" value="ECO:0007669"/>
    <property type="project" value="UniProtKB-UniRule"/>
</dbReference>
<comment type="similarity">
    <text evidence="2 7">Belongs to the NSE4 family.</text>
</comment>
<sequence>MESEHEVQQLYRDIQNEITVLKTRLSKGGDVAVAQDVYKRAEALFPKVSSLKNNRLFAQDARVVADLSELTQICIRNLDFDDEFSLVSLDDVVQYSKAYMLRDYLQLSGVEVKTEKTFDLSADSDGTGGGTVEGGNDAGGETSDAAPQRPEHISEMLQINKKRKVLRQYDQYTHFTQFNWYRMGTLFNKVSKLPPTTDHLLGPFGFERKKRVLKERAARDGLAEKSTAENLSKETLTSGQEITTPEQVQRCFKILKRKNGMNSINLFQFVLDPNSYSKSVENLFYTSFLLKENKLQMTEGNDGMPEIAIYKHSKDRTNDNNDGQRGRGDHQNHIIFQLDMPTWQKLVAKLGIKEPFLDY</sequence>
<dbReference type="OMA" id="NIXENRN"/>
<keyword evidence="3 7" id="KW-0227">DNA damage</keyword>
<dbReference type="EMBL" id="LLZZ01000153">
    <property type="protein sequence ID" value="KTA98411.1"/>
    <property type="molecule type" value="Genomic_DNA"/>
</dbReference>
<evidence type="ECO:0000256" key="1">
    <source>
        <dbReference type="ARBA" id="ARBA00004123"/>
    </source>
</evidence>
<dbReference type="GO" id="GO:0006281">
    <property type="term" value="P:DNA repair"/>
    <property type="evidence" value="ECO:0007669"/>
    <property type="project" value="UniProtKB-UniRule"/>
</dbReference>
<evidence type="ECO:0000256" key="2">
    <source>
        <dbReference type="ARBA" id="ARBA00008997"/>
    </source>
</evidence>
<evidence type="ECO:0000256" key="7">
    <source>
        <dbReference type="RuleBase" id="RU365071"/>
    </source>
</evidence>
<evidence type="ECO:0000256" key="6">
    <source>
        <dbReference type="ARBA" id="ARBA00023242"/>
    </source>
</evidence>
<dbReference type="Proteomes" id="UP000054886">
    <property type="component" value="Unassembled WGS sequence"/>
</dbReference>
<dbReference type="GO" id="GO:0030915">
    <property type="term" value="C:Smc5-Smc6 complex"/>
    <property type="evidence" value="ECO:0007669"/>
    <property type="project" value="UniProtKB-UniRule"/>
</dbReference>
<dbReference type="VEuPathDB" id="FungiDB:GWK60_L07799"/>
<evidence type="ECO:0000256" key="4">
    <source>
        <dbReference type="ARBA" id="ARBA00023172"/>
    </source>
</evidence>
<keyword evidence="4 7" id="KW-0233">DNA recombination</keyword>
<comment type="function">
    <text evidence="7">Component of the SMC5-SMC6 complex, that promotes sister chromatid alignment after DNA damage and facilitates double-stranded DNA breaks (DSBs) repair via homologous recombination between sister chromatids.</text>
</comment>
<dbReference type="InterPro" id="IPR027786">
    <property type="entry name" value="Nse4/EID"/>
</dbReference>
<evidence type="ECO:0000313" key="10">
    <source>
        <dbReference type="EMBL" id="KTA96796.1"/>
    </source>
</evidence>
<evidence type="ECO:0000313" key="12">
    <source>
        <dbReference type="Proteomes" id="UP000054886"/>
    </source>
</evidence>
<feature type="compositionally biased region" description="Gly residues" evidence="8">
    <location>
        <begin position="126"/>
        <end position="138"/>
    </location>
</feature>
<dbReference type="VEuPathDB" id="FungiDB:CAGL0L07414g"/>
<dbReference type="GO" id="GO:0005634">
    <property type="term" value="C:nucleus"/>
    <property type="evidence" value="ECO:0007669"/>
    <property type="project" value="UniProtKB-SubCell"/>
</dbReference>
<dbReference type="AlphaFoldDB" id="A0A0W0CFW0"/>
<evidence type="ECO:0000256" key="5">
    <source>
        <dbReference type="ARBA" id="ARBA00023204"/>
    </source>
</evidence>
<name>A0A0W0CFW0_CANGB</name>
<evidence type="ECO:0000256" key="8">
    <source>
        <dbReference type="SAM" id="MobiDB-lite"/>
    </source>
</evidence>
<evidence type="ECO:0000313" key="11">
    <source>
        <dbReference type="EMBL" id="KTA98411.1"/>
    </source>
</evidence>
<dbReference type="VEuPathDB" id="FungiDB:GVI51_L07293"/>
<reference evidence="11 12" key="1">
    <citation type="submission" date="2015-10" db="EMBL/GenBank/DDBJ databases">
        <title>Draft genomes sequences of Candida glabrata isolates 1A, 1B, 2A, 2B, 3A and 3B.</title>
        <authorList>
            <person name="Haavelsrud O.E."/>
            <person name="Gaustad P."/>
        </authorList>
    </citation>
    <scope>NUCLEOTIDE SEQUENCE [LARGE SCALE GENOMIC DNA]</scope>
    <source>
        <strain evidence="11">910700640</strain>
    </source>
</reference>
<keyword evidence="6 7" id="KW-0539">Nucleus</keyword>
<dbReference type="VEuPathDB" id="FungiDB:B1J91_L07414g"/>
<gene>
    <name evidence="11" type="ORF">AO440_005139</name>
    <name evidence="10" type="ORF">AO440_005396</name>
</gene>
<evidence type="ECO:0000259" key="9">
    <source>
        <dbReference type="Pfam" id="PF08743"/>
    </source>
</evidence>
<organism evidence="11 12">
    <name type="scientific">Candida glabrata</name>
    <name type="common">Yeast</name>
    <name type="synonym">Torulopsis glabrata</name>
    <dbReference type="NCBI Taxonomy" id="5478"/>
    <lineage>
        <taxon>Eukaryota</taxon>
        <taxon>Fungi</taxon>
        <taxon>Dikarya</taxon>
        <taxon>Ascomycota</taxon>
        <taxon>Saccharomycotina</taxon>
        <taxon>Saccharomycetes</taxon>
        <taxon>Saccharomycetales</taxon>
        <taxon>Saccharomycetaceae</taxon>
        <taxon>Nakaseomyces</taxon>
    </lineage>
</organism>
<accession>A0A0W0CFW0</accession>
<protein>
    <recommendedName>
        <fullName evidence="7">Non-structural maintenance of chromosomes element 4</fullName>
    </recommendedName>
</protein>
<dbReference type="Pfam" id="PF08743">
    <property type="entry name" value="Nse4_C"/>
    <property type="match status" value="1"/>
</dbReference>
<dbReference type="EMBL" id="LLZZ01000167">
    <property type="protein sequence ID" value="KTA96796.1"/>
    <property type="molecule type" value="Genomic_DNA"/>
</dbReference>
<dbReference type="PANTHER" id="PTHR16140">
    <property type="entry name" value="NON-STRUCTURAL MAINTENANCE OF CHROMOSOMES ELEMENT 4"/>
    <property type="match status" value="1"/>
</dbReference>
<proteinExistence type="inferred from homology"/>
<feature type="domain" description="Non-structural maintenance of chromosome element 4 C-terminal" evidence="9">
    <location>
        <begin position="264"/>
        <end position="357"/>
    </location>
</feature>
<keyword evidence="5 7" id="KW-0234">DNA repair</keyword>
<feature type="region of interest" description="Disordered" evidence="8">
    <location>
        <begin position="121"/>
        <end position="149"/>
    </location>
</feature>
<dbReference type="PANTHER" id="PTHR16140:SF0">
    <property type="entry name" value="NON-STRUCTURAL MAINTENANCE OF CHROMOSOMES ELEMENT 4"/>
    <property type="match status" value="1"/>
</dbReference>
<comment type="subunit">
    <text evidence="7">Component of the SMC5-SMC6 complex.</text>
</comment>
<comment type="caution">
    <text evidence="11">The sequence shown here is derived from an EMBL/GenBank/DDBJ whole genome shotgun (WGS) entry which is preliminary data.</text>
</comment>